<dbReference type="Proteomes" id="UP000031668">
    <property type="component" value="Unassembled WGS sequence"/>
</dbReference>
<feature type="compositionally biased region" description="Basic and acidic residues" evidence="1">
    <location>
        <begin position="56"/>
        <end position="68"/>
    </location>
</feature>
<comment type="caution">
    <text evidence="2">The sequence shown here is derived from an EMBL/GenBank/DDBJ whole genome shotgun (WGS) entry which is preliminary data.</text>
</comment>
<keyword evidence="3" id="KW-1185">Reference proteome</keyword>
<sequence>MSNSAKKWSGGDNPFGLKNVKVLLIQRIRLSFDQETLENELYSISTHSNSNVSNSRFHDMNTENESNRTRTSQVQELNACSAKFFNLLRSHTYSEVLETIAE</sequence>
<protein>
    <submittedName>
        <fullName evidence="2">Uncharacterized protein</fullName>
    </submittedName>
</protein>
<name>A0A0C2JRG1_THEKT</name>
<evidence type="ECO:0000313" key="2">
    <source>
        <dbReference type="EMBL" id="KII71993.1"/>
    </source>
</evidence>
<feature type="region of interest" description="Disordered" evidence="1">
    <location>
        <begin position="47"/>
        <end position="72"/>
    </location>
</feature>
<dbReference type="EMBL" id="JWZT01001474">
    <property type="protein sequence ID" value="KII71993.1"/>
    <property type="molecule type" value="Genomic_DNA"/>
</dbReference>
<evidence type="ECO:0000313" key="3">
    <source>
        <dbReference type="Proteomes" id="UP000031668"/>
    </source>
</evidence>
<organism evidence="2 3">
    <name type="scientific">Thelohanellus kitauei</name>
    <name type="common">Myxosporean</name>
    <dbReference type="NCBI Taxonomy" id="669202"/>
    <lineage>
        <taxon>Eukaryota</taxon>
        <taxon>Metazoa</taxon>
        <taxon>Cnidaria</taxon>
        <taxon>Myxozoa</taxon>
        <taxon>Myxosporea</taxon>
        <taxon>Bivalvulida</taxon>
        <taxon>Platysporina</taxon>
        <taxon>Myxobolidae</taxon>
        <taxon>Thelohanellus</taxon>
    </lineage>
</organism>
<gene>
    <name evidence="2" type="ORF">RF11_08509</name>
</gene>
<accession>A0A0C2JRG1</accession>
<reference evidence="2 3" key="1">
    <citation type="journal article" date="2014" name="Genome Biol. Evol.">
        <title>The genome of the myxosporean Thelohanellus kitauei shows adaptations to nutrient acquisition within its fish host.</title>
        <authorList>
            <person name="Yang Y."/>
            <person name="Xiong J."/>
            <person name="Zhou Z."/>
            <person name="Huo F."/>
            <person name="Miao W."/>
            <person name="Ran C."/>
            <person name="Liu Y."/>
            <person name="Zhang J."/>
            <person name="Feng J."/>
            <person name="Wang M."/>
            <person name="Wang M."/>
            <person name="Wang L."/>
            <person name="Yao B."/>
        </authorList>
    </citation>
    <scope>NUCLEOTIDE SEQUENCE [LARGE SCALE GENOMIC DNA]</scope>
    <source>
        <strain evidence="2">Wuqing</strain>
    </source>
</reference>
<evidence type="ECO:0000256" key="1">
    <source>
        <dbReference type="SAM" id="MobiDB-lite"/>
    </source>
</evidence>
<dbReference type="AlphaFoldDB" id="A0A0C2JRG1"/>
<proteinExistence type="predicted"/>